<proteinExistence type="inferred from homology"/>
<dbReference type="SUPFAM" id="SSF55120">
    <property type="entry name" value="Pseudouridine synthase"/>
    <property type="match status" value="1"/>
</dbReference>
<feature type="domain" description="Pseudouridine synthase I TruA alpha/beta" evidence="6">
    <location>
        <begin position="8"/>
        <end position="105"/>
    </location>
</feature>
<feature type="active site" description="Nucleophile" evidence="4">
    <location>
        <position position="53"/>
    </location>
</feature>
<dbReference type="EC" id="5.4.99.12" evidence="4"/>
<comment type="similarity">
    <text evidence="1 4 5">Belongs to the tRNA pseudouridine synthase TruA family.</text>
</comment>
<dbReference type="Gene3D" id="3.30.70.660">
    <property type="entry name" value="Pseudouridine synthase I, catalytic domain, C-terminal subdomain"/>
    <property type="match status" value="1"/>
</dbReference>
<evidence type="ECO:0000313" key="7">
    <source>
        <dbReference type="EMBL" id="MBP1889999.1"/>
    </source>
</evidence>
<evidence type="ECO:0000313" key="8">
    <source>
        <dbReference type="Proteomes" id="UP000783390"/>
    </source>
</evidence>
<dbReference type="InterPro" id="IPR020094">
    <property type="entry name" value="TruA/RsuA/RluB/E/F_N"/>
</dbReference>
<dbReference type="Gene3D" id="3.30.70.580">
    <property type="entry name" value="Pseudouridine synthase I, catalytic domain, N-terminal subdomain"/>
    <property type="match status" value="1"/>
</dbReference>
<comment type="catalytic activity">
    <reaction evidence="4 5">
        <text>uridine(38/39/40) in tRNA = pseudouridine(38/39/40) in tRNA</text>
        <dbReference type="Rhea" id="RHEA:22376"/>
        <dbReference type="Rhea" id="RHEA-COMP:10085"/>
        <dbReference type="Rhea" id="RHEA-COMP:10087"/>
        <dbReference type="ChEBI" id="CHEBI:65314"/>
        <dbReference type="ChEBI" id="CHEBI:65315"/>
        <dbReference type="EC" id="5.4.99.12"/>
    </reaction>
</comment>
<evidence type="ECO:0000256" key="3">
    <source>
        <dbReference type="ARBA" id="ARBA00023235"/>
    </source>
</evidence>
<feature type="binding site" evidence="4">
    <location>
        <position position="111"/>
    </location>
    <ligand>
        <name>substrate</name>
    </ligand>
</feature>
<comment type="subunit">
    <text evidence="4">Homodimer.</text>
</comment>
<dbReference type="CDD" id="cd02570">
    <property type="entry name" value="PseudoU_synth_EcTruA"/>
    <property type="match status" value="1"/>
</dbReference>
<organism evidence="7 8">
    <name type="scientific">Clostridium moniliforme</name>
    <dbReference type="NCBI Taxonomy" id="39489"/>
    <lineage>
        <taxon>Bacteria</taxon>
        <taxon>Bacillati</taxon>
        <taxon>Bacillota</taxon>
        <taxon>Clostridia</taxon>
        <taxon>Eubacteriales</taxon>
        <taxon>Clostridiaceae</taxon>
        <taxon>Clostridium</taxon>
    </lineage>
</organism>
<dbReference type="PIRSF" id="PIRSF001430">
    <property type="entry name" value="tRNA_psdUrid_synth"/>
    <property type="match status" value="1"/>
</dbReference>
<evidence type="ECO:0000256" key="4">
    <source>
        <dbReference type="HAMAP-Rule" id="MF_00171"/>
    </source>
</evidence>
<sequence length="245" mass="27813">MKNIKLTIEYDGTNYLGWQKQKSSKNTIQETIEKAIEKIVKKEVSLIGSSRTDSGVHAKGMVANFLTDSSVPPERFREAINTKLPDDIAIIKSEEVPEEFHARYNSKGKTYSYTINNRIEKVALYRNYSYHVRDILDIKAMEEACKYFIGKHDFSAFKSSGSSVKTSVRTITDLHIEKENDILKILVTADGFLYNMVRIIVGTLIEVGNGKLKSEEIEDIINKGKRENSGFCVPPNGLILEKVYY</sequence>
<evidence type="ECO:0000256" key="5">
    <source>
        <dbReference type="RuleBase" id="RU003792"/>
    </source>
</evidence>
<evidence type="ECO:0000259" key="6">
    <source>
        <dbReference type="Pfam" id="PF01416"/>
    </source>
</evidence>
<dbReference type="InterPro" id="IPR001406">
    <property type="entry name" value="PsdUridine_synth_TruA"/>
</dbReference>
<keyword evidence="3 4" id="KW-0413">Isomerase</keyword>
<gene>
    <name evidence="4" type="primary">truA</name>
    <name evidence="7" type="ORF">J2Z53_001583</name>
</gene>
<comment type="caution">
    <text evidence="7">The sequence shown here is derived from an EMBL/GenBank/DDBJ whole genome shotgun (WGS) entry which is preliminary data.</text>
</comment>
<comment type="caution">
    <text evidence="4">Lacks conserved residue(s) required for the propagation of feature annotation.</text>
</comment>
<dbReference type="HAMAP" id="MF_00171">
    <property type="entry name" value="TruA"/>
    <property type="match status" value="1"/>
</dbReference>
<dbReference type="Pfam" id="PF01416">
    <property type="entry name" value="PseudoU_synth_1"/>
    <property type="match status" value="2"/>
</dbReference>
<dbReference type="RefSeq" id="WP_209796910.1">
    <property type="nucleotide sequence ID" value="NZ_JAGGJZ010000004.1"/>
</dbReference>
<dbReference type="PANTHER" id="PTHR11142:SF0">
    <property type="entry name" value="TRNA PSEUDOURIDINE SYNTHASE-LIKE 1"/>
    <property type="match status" value="1"/>
</dbReference>
<evidence type="ECO:0000256" key="1">
    <source>
        <dbReference type="ARBA" id="ARBA00009375"/>
    </source>
</evidence>
<keyword evidence="2 4" id="KW-0819">tRNA processing</keyword>
<dbReference type="Proteomes" id="UP000783390">
    <property type="component" value="Unassembled WGS sequence"/>
</dbReference>
<dbReference type="GO" id="GO:0160147">
    <property type="term" value="F:tRNA pseudouridine(38-40) synthase activity"/>
    <property type="evidence" value="ECO:0007669"/>
    <property type="project" value="UniProtKB-EC"/>
</dbReference>
<dbReference type="InterPro" id="IPR020097">
    <property type="entry name" value="PsdUridine_synth_TruA_a/b_dom"/>
</dbReference>
<keyword evidence="8" id="KW-1185">Reference proteome</keyword>
<dbReference type="InterPro" id="IPR020103">
    <property type="entry name" value="PsdUridine_synth_cat_dom_sf"/>
</dbReference>
<name>A0ABS4F166_9CLOT</name>
<dbReference type="EMBL" id="JAGGJZ010000004">
    <property type="protein sequence ID" value="MBP1889999.1"/>
    <property type="molecule type" value="Genomic_DNA"/>
</dbReference>
<dbReference type="NCBIfam" id="TIGR00071">
    <property type="entry name" value="hisT_truA"/>
    <property type="match status" value="1"/>
</dbReference>
<protein>
    <recommendedName>
        <fullName evidence="4">tRNA pseudouridine synthase A</fullName>
        <ecNumber evidence="4">5.4.99.12</ecNumber>
    </recommendedName>
    <alternativeName>
        <fullName evidence="4">tRNA pseudouridine(38-40) synthase</fullName>
    </alternativeName>
    <alternativeName>
        <fullName evidence="4">tRNA pseudouridylate synthase I</fullName>
    </alternativeName>
    <alternativeName>
        <fullName evidence="4">tRNA-uridine isomerase I</fullName>
    </alternativeName>
</protein>
<reference evidence="7 8" key="1">
    <citation type="submission" date="2021-03" db="EMBL/GenBank/DDBJ databases">
        <title>Genomic Encyclopedia of Type Strains, Phase IV (KMG-IV): sequencing the most valuable type-strain genomes for metagenomic binning, comparative biology and taxonomic classification.</title>
        <authorList>
            <person name="Goeker M."/>
        </authorList>
    </citation>
    <scope>NUCLEOTIDE SEQUENCE [LARGE SCALE GENOMIC DNA]</scope>
    <source>
        <strain evidence="7 8">DSM 3984</strain>
    </source>
</reference>
<feature type="domain" description="Pseudouridine synthase I TruA alpha/beta" evidence="6">
    <location>
        <begin position="144"/>
        <end position="245"/>
    </location>
</feature>
<accession>A0ABS4F166</accession>
<dbReference type="InterPro" id="IPR020095">
    <property type="entry name" value="PsdUridine_synth_TruA_C"/>
</dbReference>
<evidence type="ECO:0000256" key="2">
    <source>
        <dbReference type="ARBA" id="ARBA00022694"/>
    </source>
</evidence>
<dbReference type="PANTHER" id="PTHR11142">
    <property type="entry name" value="PSEUDOURIDYLATE SYNTHASE"/>
    <property type="match status" value="1"/>
</dbReference>
<comment type="function">
    <text evidence="4">Formation of pseudouridine at positions 38, 39 and 40 in the anticodon stem and loop of transfer RNAs.</text>
</comment>